<reference evidence="1" key="1">
    <citation type="submission" date="2023-01" db="EMBL/GenBank/DDBJ databases">
        <title>Metagenome sequencing of chrysophaentin producing Chrysophaeum taylorii.</title>
        <authorList>
            <person name="Davison J."/>
            <person name="Bewley C."/>
        </authorList>
    </citation>
    <scope>NUCLEOTIDE SEQUENCE</scope>
    <source>
        <strain evidence="1">NIES-1699</strain>
    </source>
</reference>
<gene>
    <name evidence="1" type="ORF">CTAYLR_010720</name>
</gene>
<dbReference type="AlphaFoldDB" id="A0AAD7U5J5"/>
<organism evidence="1 2">
    <name type="scientific">Chrysophaeum taylorii</name>
    <dbReference type="NCBI Taxonomy" id="2483200"/>
    <lineage>
        <taxon>Eukaryota</taxon>
        <taxon>Sar</taxon>
        <taxon>Stramenopiles</taxon>
        <taxon>Ochrophyta</taxon>
        <taxon>Pelagophyceae</taxon>
        <taxon>Pelagomonadales</taxon>
        <taxon>Pelagomonadaceae</taxon>
        <taxon>Chrysophaeum</taxon>
    </lineage>
</organism>
<evidence type="ECO:0000313" key="1">
    <source>
        <dbReference type="EMBL" id="KAJ8598685.1"/>
    </source>
</evidence>
<dbReference type="Proteomes" id="UP001230188">
    <property type="component" value="Unassembled WGS sequence"/>
</dbReference>
<sequence length="73" mass="8263">MHKRDNLGCDCIELKFKAESNGRQPEFEGLRERLGATPDTDGTGCDVEQDVARNAVFRKARQNARRKRARTTA</sequence>
<dbReference type="EMBL" id="JAQMWT010000665">
    <property type="protein sequence ID" value="KAJ8598685.1"/>
    <property type="molecule type" value="Genomic_DNA"/>
</dbReference>
<name>A0AAD7U5J5_9STRA</name>
<comment type="caution">
    <text evidence="1">The sequence shown here is derived from an EMBL/GenBank/DDBJ whole genome shotgun (WGS) entry which is preliminary data.</text>
</comment>
<proteinExistence type="predicted"/>
<protein>
    <submittedName>
        <fullName evidence="1">Uncharacterized protein</fullName>
    </submittedName>
</protein>
<keyword evidence="2" id="KW-1185">Reference proteome</keyword>
<evidence type="ECO:0000313" key="2">
    <source>
        <dbReference type="Proteomes" id="UP001230188"/>
    </source>
</evidence>
<accession>A0AAD7U5J5</accession>